<feature type="region of interest" description="Disordered" evidence="1">
    <location>
        <begin position="73"/>
        <end position="101"/>
    </location>
</feature>
<gene>
    <name evidence="3" type="ORF">UV00_C0004G0005</name>
</gene>
<dbReference type="AlphaFoldDB" id="A0A0G0YR28"/>
<feature type="transmembrane region" description="Helical" evidence="2">
    <location>
        <begin position="6"/>
        <end position="29"/>
    </location>
</feature>
<keyword evidence="2" id="KW-0472">Membrane</keyword>
<feature type="compositionally biased region" description="Basic and acidic residues" evidence="1">
    <location>
        <begin position="83"/>
        <end position="95"/>
    </location>
</feature>
<comment type="caution">
    <text evidence="3">The sequence shown here is derived from an EMBL/GenBank/DDBJ whole genome shotgun (WGS) entry which is preliminary data.</text>
</comment>
<protein>
    <submittedName>
        <fullName evidence="3">Uncharacterized protein</fullName>
    </submittedName>
</protein>
<proteinExistence type="predicted"/>
<dbReference type="Proteomes" id="UP000033847">
    <property type="component" value="Unassembled WGS sequence"/>
</dbReference>
<evidence type="ECO:0000256" key="2">
    <source>
        <dbReference type="SAM" id="Phobius"/>
    </source>
</evidence>
<dbReference type="EMBL" id="LCCU01000004">
    <property type="protein sequence ID" value="KKS39079.1"/>
    <property type="molecule type" value="Genomic_DNA"/>
</dbReference>
<evidence type="ECO:0000313" key="3">
    <source>
        <dbReference type="EMBL" id="KKS39079.1"/>
    </source>
</evidence>
<organism evidence="3 4">
    <name type="scientific">candidate division WWE3 bacterium GW2011_GWF1_42_14</name>
    <dbReference type="NCBI Taxonomy" id="1619138"/>
    <lineage>
        <taxon>Bacteria</taxon>
        <taxon>Katanobacteria</taxon>
    </lineage>
</organism>
<evidence type="ECO:0000313" key="4">
    <source>
        <dbReference type="Proteomes" id="UP000033847"/>
    </source>
</evidence>
<keyword evidence="2" id="KW-1133">Transmembrane helix</keyword>
<evidence type="ECO:0000256" key="1">
    <source>
        <dbReference type="SAM" id="MobiDB-lite"/>
    </source>
</evidence>
<name>A0A0G0YR28_UNCKA</name>
<accession>A0A0G0YR28</accession>
<keyword evidence="2" id="KW-0812">Transmembrane</keyword>
<sequence length="118" mass="13059">MYSYGFYLTTLINVGISLDMLLLLSVLLANSIPASKVQPLPHVPPFVEYIPEEEWEEFVGKVEKDKYKVGPKFVPIVPPEGGEPEKPKPEPKKPASADPDLTIVIEGVDNKFESSAFS</sequence>
<reference evidence="3 4" key="1">
    <citation type="journal article" date="2015" name="Nature">
        <title>rRNA introns, odd ribosomes, and small enigmatic genomes across a large radiation of phyla.</title>
        <authorList>
            <person name="Brown C.T."/>
            <person name="Hug L.A."/>
            <person name="Thomas B.C."/>
            <person name="Sharon I."/>
            <person name="Castelle C.J."/>
            <person name="Singh A."/>
            <person name="Wilkins M.J."/>
            <person name="Williams K.H."/>
            <person name="Banfield J.F."/>
        </authorList>
    </citation>
    <scope>NUCLEOTIDE SEQUENCE [LARGE SCALE GENOMIC DNA]</scope>
</reference>